<proteinExistence type="predicted"/>
<feature type="region of interest" description="Disordered" evidence="1">
    <location>
        <begin position="40"/>
        <end position="140"/>
    </location>
</feature>
<dbReference type="PANTHER" id="PTHR42090:SF1">
    <property type="match status" value="1"/>
</dbReference>
<feature type="compositionally biased region" description="Basic and acidic residues" evidence="1">
    <location>
        <begin position="80"/>
        <end position="89"/>
    </location>
</feature>
<evidence type="ECO:0000313" key="3">
    <source>
        <dbReference type="Proteomes" id="UP001174694"/>
    </source>
</evidence>
<sequence length="140" mass="15156">MAYLQPLRSLLRTQTPSLARRIPAASVPATRSYTGTARLFAYKDDQDRNSLKPKTTEETQSGTASEAAAQDEAFDSSKTSPEEERRSANRDGSPLEVSGANQGVSKPQGDKDKEKEWQKGSTNKKSSRGGSPEKSGKPPI</sequence>
<organism evidence="2 3">
    <name type="scientific">Pleurostoma richardsiae</name>
    <dbReference type="NCBI Taxonomy" id="41990"/>
    <lineage>
        <taxon>Eukaryota</taxon>
        <taxon>Fungi</taxon>
        <taxon>Dikarya</taxon>
        <taxon>Ascomycota</taxon>
        <taxon>Pezizomycotina</taxon>
        <taxon>Sordariomycetes</taxon>
        <taxon>Sordariomycetidae</taxon>
        <taxon>Calosphaeriales</taxon>
        <taxon>Pleurostomataceae</taxon>
        <taxon>Pleurostoma</taxon>
    </lineage>
</organism>
<comment type="caution">
    <text evidence="2">The sequence shown here is derived from an EMBL/GenBank/DDBJ whole genome shotgun (WGS) entry which is preliminary data.</text>
</comment>
<keyword evidence="3" id="KW-1185">Reference proteome</keyword>
<dbReference type="EMBL" id="JANBVO010000053">
    <property type="protein sequence ID" value="KAJ9133044.1"/>
    <property type="molecule type" value="Genomic_DNA"/>
</dbReference>
<name>A0AA38R8Q0_9PEZI</name>
<dbReference type="AlphaFoldDB" id="A0AA38R8Q0"/>
<feature type="compositionally biased region" description="Basic and acidic residues" evidence="1">
    <location>
        <begin position="108"/>
        <end position="118"/>
    </location>
</feature>
<gene>
    <name evidence="2" type="ORF">NKR23_g11002</name>
</gene>
<evidence type="ECO:0000256" key="1">
    <source>
        <dbReference type="SAM" id="MobiDB-lite"/>
    </source>
</evidence>
<feature type="compositionally biased region" description="Basic and acidic residues" evidence="1">
    <location>
        <begin position="41"/>
        <end position="57"/>
    </location>
</feature>
<dbReference type="PANTHER" id="PTHR42090">
    <property type="match status" value="1"/>
</dbReference>
<protein>
    <submittedName>
        <fullName evidence="2">Uncharacterized protein</fullName>
    </submittedName>
</protein>
<accession>A0AA38R8Q0</accession>
<dbReference type="Proteomes" id="UP001174694">
    <property type="component" value="Unassembled WGS sequence"/>
</dbReference>
<reference evidence="2" key="1">
    <citation type="submission" date="2022-07" db="EMBL/GenBank/DDBJ databases">
        <title>Fungi with potential for degradation of polypropylene.</title>
        <authorList>
            <person name="Gostincar C."/>
        </authorList>
    </citation>
    <scope>NUCLEOTIDE SEQUENCE</scope>
    <source>
        <strain evidence="2">EXF-13308</strain>
    </source>
</reference>
<evidence type="ECO:0000313" key="2">
    <source>
        <dbReference type="EMBL" id="KAJ9133044.1"/>
    </source>
</evidence>